<feature type="compositionally biased region" description="Basic residues" evidence="1">
    <location>
        <begin position="110"/>
        <end position="121"/>
    </location>
</feature>
<evidence type="ECO:0000313" key="2">
    <source>
        <dbReference type="EMBL" id="QHU10990.1"/>
    </source>
</evidence>
<dbReference type="EMBL" id="MN740778">
    <property type="protein sequence ID" value="QHU10990.1"/>
    <property type="molecule type" value="Genomic_DNA"/>
</dbReference>
<evidence type="ECO:0000256" key="1">
    <source>
        <dbReference type="SAM" id="MobiDB-lite"/>
    </source>
</evidence>
<accession>A0A6C0K2H2</accession>
<proteinExistence type="predicted"/>
<name>A0A6C0K2H2_9ZZZZ</name>
<reference evidence="2" key="1">
    <citation type="journal article" date="2020" name="Nature">
        <title>Giant virus diversity and host interactions through global metagenomics.</title>
        <authorList>
            <person name="Schulz F."/>
            <person name="Roux S."/>
            <person name="Paez-Espino D."/>
            <person name="Jungbluth S."/>
            <person name="Walsh D.A."/>
            <person name="Denef V.J."/>
            <person name="McMahon K.D."/>
            <person name="Konstantinidis K.T."/>
            <person name="Eloe-Fadrosh E.A."/>
            <person name="Kyrpides N.C."/>
            <person name="Woyke T."/>
        </authorList>
    </citation>
    <scope>NUCLEOTIDE SEQUENCE</scope>
    <source>
        <strain evidence="2">GVMAG-S-1101165-84</strain>
    </source>
</reference>
<feature type="region of interest" description="Disordered" evidence="1">
    <location>
        <begin position="110"/>
        <end position="134"/>
    </location>
</feature>
<organism evidence="2">
    <name type="scientific">viral metagenome</name>
    <dbReference type="NCBI Taxonomy" id="1070528"/>
    <lineage>
        <taxon>unclassified sequences</taxon>
        <taxon>metagenomes</taxon>
        <taxon>organismal metagenomes</taxon>
    </lineage>
</organism>
<dbReference type="AlphaFoldDB" id="A0A6C0K2H2"/>
<sequence>MIGGTDPGALGHSVRSWLHYDQLASTFFKQSTKARQVAGEFEAKVMDQLDQSRMSNAVIQIGGGHLNVIEEKIPRCLTLRSIEQLLHGYYGKKGAGRDETEDIMKHLRANRGFDKKRRLKKTQTGGALPQPPEL</sequence>
<protein>
    <submittedName>
        <fullName evidence="2">Uncharacterized protein</fullName>
    </submittedName>
</protein>